<evidence type="ECO:0008006" key="4">
    <source>
        <dbReference type="Google" id="ProtNLM"/>
    </source>
</evidence>
<name>A0A3E1YHP6_9BACT</name>
<dbReference type="EMBL" id="QPMM01000001">
    <property type="protein sequence ID" value="RFS26868.1"/>
    <property type="molecule type" value="Genomic_DNA"/>
</dbReference>
<dbReference type="Proteomes" id="UP000260644">
    <property type="component" value="Unassembled WGS sequence"/>
</dbReference>
<feature type="chain" id="PRO_5017704757" description="Lipocalin-like domain-containing protein" evidence="1">
    <location>
        <begin position="28"/>
        <end position="165"/>
    </location>
</feature>
<dbReference type="AlphaFoldDB" id="A0A3E1YHP6"/>
<gene>
    <name evidence="2" type="ORF">DVR12_03525</name>
</gene>
<dbReference type="OrthoDB" id="5382295at2"/>
<protein>
    <recommendedName>
        <fullName evidence="4">Lipocalin-like domain-containing protein</fullName>
    </recommendedName>
</protein>
<accession>A0A3E1YHP6</accession>
<evidence type="ECO:0000256" key="1">
    <source>
        <dbReference type="SAM" id="SignalP"/>
    </source>
</evidence>
<reference evidence="2 3" key="1">
    <citation type="submission" date="2018-07" db="EMBL/GenBank/DDBJ databases">
        <title>Chitinophaga K2CV101002-2 sp. nov., isolated from a monsoon evergreen broad-leaved forest soil.</title>
        <authorList>
            <person name="Lv Y."/>
        </authorList>
    </citation>
    <scope>NUCLEOTIDE SEQUENCE [LARGE SCALE GENOMIC DNA]</scope>
    <source>
        <strain evidence="2 3">GDMCC 1.1288</strain>
    </source>
</reference>
<evidence type="ECO:0000313" key="2">
    <source>
        <dbReference type="EMBL" id="RFS26868.1"/>
    </source>
</evidence>
<organism evidence="2 3">
    <name type="scientific">Chitinophaga silvatica</name>
    <dbReference type="NCBI Taxonomy" id="2282649"/>
    <lineage>
        <taxon>Bacteria</taxon>
        <taxon>Pseudomonadati</taxon>
        <taxon>Bacteroidota</taxon>
        <taxon>Chitinophagia</taxon>
        <taxon>Chitinophagales</taxon>
        <taxon>Chitinophagaceae</taxon>
        <taxon>Chitinophaga</taxon>
    </lineage>
</organism>
<keyword evidence="1" id="KW-0732">Signal</keyword>
<sequence>MEKKLLFNNRTGLILLLLLLGNCLTTAAQVRLEDAAFLNKLNGTWRMSTRRSVIIETWQQKDDSTWLGQTWRVVKEKDSTLQQSIILARRGNAIYFMPTYEGRVGNPIQLTLRVLKPVGFVAEDLNNDFPKKVIYRFKDARHLDARVEGAQQGTIQEYIFNFEKQ</sequence>
<evidence type="ECO:0000313" key="3">
    <source>
        <dbReference type="Proteomes" id="UP000260644"/>
    </source>
</evidence>
<proteinExistence type="predicted"/>
<feature type="signal peptide" evidence="1">
    <location>
        <begin position="1"/>
        <end position="27"/>
    </location>
</feature>
<dbReference type="RefSeq" id="WP_116974061.1">
    <property type="nucleotide sequence ID" value="NZ_QPMM01000001.1"/>
</dbReference>
<comment type="caution">
    <text evidence="2">The sequence shown here is derived from an EMBL/GenBank/DDBJ whole genome shotgun (WGS) entry which is preliminary data.</text>
</comment>
<keyword evidence="3" id="KW-1185">Reference proteome</keyword>